<accession>A0AAD8B0E1</accession>
<dbReference type="EMBL" id="JASAOG010000186">
    <property type="protein sequence ID" value="KAK0045069.1"/>
    <property type="molecule type" value="Genomic_DNA"/>
</dbReference>
<dbReference type="Pfam" id="PF05760">
    <property type="entry name" value="IER"/>
    <property type="match status" value="1"/>
</dbReference>
<feature type="compositionally biased region" description="Low complexity" evidence="2">
    <location>
        <begin position="63"/>
        <end position="76"/>
    </location>
</feature>
<evidence type="ECO:0000313" key="3">
    <source>
        <dbReference type="EMBL" id="KAK0045069.1"/>
    </source>
</evidence>
<organism evidence="3 4">
    <name type="scientific">Biomphalaria pfeifferi</name>
    <name type="common">Bloodfluke planorb</name>
    <name type="synonym">Freshwater snail</name>
    <dbReference type="NCBI Taxonomy" id="112525"/>
    <lineage>
        <taxon>Eukaryota</taxon>
        <taxon>Metazoa</taxon>
        <taxon>Spiralia</taxon>
        <taxon>Lophotrochozoa</taxon>
        <taxon>Mollusca</taxon>
        <taxon>Gastropoda</taxon>
        <taxon>Heterobranchia</taxon>
        <taxon>Euthyneura</taxon>
        <taxon>Panpulmonata</taxon>
        <taxon>Hygrophila</taxon>
        <taxon>Lymnaeoidea</taxon>
        <taxon>Planorbidae</taxon>
        <taxon>Biomphalaria</taxon>
    </lineage>
</organism>
<sequence length="371" mass="40397">MAATMETQRLISVSLGKIAQSRGQRGGINLHKNLLVATVLHKARTAYMMESFYQQRQKLSHGAAQQQQQQPQQAPQNSAPVVVPLCTQGYSESPVKEEVCQTPRDSNLDQPRATPCTSEETRSNASVDTNTHELMTVCDEAHDKENAPPSCASRLSHVLPDSSVLDNSPSQTEAKPSLDHLSAATQLSYEARIAADDYSNYNNTTSASSTCNVLKRRRDNPSACYQDQEGECPVSKKARVSYDSCTHSALRDSYLSDFDISSDESDSEPELEMMHSTSDSPQITNLVSIFHSGFSGLCPITPTHESDSELESSGYQSDLDVSGSSQFTPLSKMRPESPSPAYSRKMSEPSLMCSSQMGRLGSLPSAIILSA</sequence>
<gene>
    <name evidence="3" type="ORF">Bpfe_025452</name>
</gene>
<feature type="region of interest" description="Disordered" evidence="2">
    <location>
        <begin position="97"/>
        <end position="126"/>
    </location>
</feature>
<name>A0AAD8B0E1_BIOPF</name>
<comment type="caution">
    <text evidence="3">The sequence shown here is derived from an EMBL/GenBank/DDBJ whole genome shotgun (WGS) entry which is preliminary data.</text>
</comment>
<feature type="compositionally biased region" description="Polar residues" evidence="2">
    <location>
        <begin position="103"/>
        <end position="126"/>
    </location>
</feature>
<feature type="compositionally biased region" description="Acidic residues" evidence="2">
    <location>
        <begin position="260"/>
        <end position="271"/>
    </location>
</feature>
<feature type="region of interest" description="Disordered" evidence="2">
    <location>
        <begin position="59"/>
        <end position="79"/>
    </location>
</feature>
<reference evidence="3" key="1">
    <citation type="journal article" date="2023" name="PLoS Negl. Trop. Dis.">
        <title>A genome sequence for Biomphalaria pfeifferi, the major vector snail for the human-infecting parasite Schistosoma mansoni.</title>
        <authorList>
            <person name="Bu L."/>
            <person name="Lu L."/>
            <person name="Laidemitt M.R."/>
            <person name="Zhang S.M."/>
            <person name="Mutuku M."/>
            <person name="Mkoji G."/>
            <person name="Steinauer M."/>
            <person name="Loker E.S."/>
        </authorList>
    </citation>
    <scope>NUCLEOTIDE SEQUENCE</scope>
    <source>
        <strain evidence="3">KasaAsao</strain>
    </source>
</reference>
<comment type="similarity">
    <text evidence="1">Belongs to the IER family.</text>
</comment>
<dbReference type="AlphaFoldDB" id="A0AAD8B0E1"/>
<evidence type="ECO:0000256" key="2">
    <source>
        <dbReference type="SAM" id="MobiDB-lite"/>
    </source>
</evidence>
<feature type="region of interest" description="Disordered" evidence="2">
    <location>
        <begin position="302"/>
        <end position="358"/>
    </location>
</feature>
<evidence type="ECO:0000313" key="4">
    <source>
        <dbReference type="Proteomes" id="UP001233172"/>
    </source>
</evidence>
<reference evidence="3" key="2">
    <citation type="submission" date="2023-04" db="EMBL/GenBank/DDBJ databases">
        <authorList>
            <person name="Bu L."/>
            <person name="Lu L."/>
            <person name="Laidemitt M.R."/>
            <person name="Zhang S.M."/>
            <person name="Mutuku M."/>
            <person name="Mkoji G."/>
            <person name="Steinauer M."/>
            <person name="Loker E.S."/>
        </authorList>
    </citation>
    <scope>NUCLEOTIDE SEQUENCE</scope>
    <source>
        <strain evidence="3">KasaAsao</strain>
        <tissue evidence="3">Whole Snail</tissue>
    </source>
</reference>
<feature type="region of interest" description="Disordered" evidence="2">
    <location>
        <begin position="259"/>
        <end position="279"/>
    </location>
</feature>
<protein>
    <submittedName>
        <fullName evidence="3">Immediate early response 5-like protein</fullName>
    </submittedName>
</protein>
<dbReference type="PANTHER" id="PTHR15895">
    <property type="entry name" value="IMMEDIATE EARLY RESPONSE GENE"/>
    <property type="match status" value="1"/>
</dbReference>
<evidence type="ECO:0000256" key="1">
    <source>
        <dbReference type="ARBA" id="ARBA00006186"/>
    </source>
</evidence>
<proteinExistence type="inferred from homology"/>
<dbReference type="InterPro" id="IPR008653">
    <property type="entry name" value="IER"/>
</dbReference>
<keyword evidence="4" id="KW-1185">Reference proteome</keyword>
<dbReference type="Proteomes" id="UP001233172">
    <property type="component" value="Unassembled WGS sequence"/>
</dbReference>